<evidence type="ECO:0008006" key="9">
    <source>
        <dbReference type="Google" id="ProtNLM"/>
    </source>
</evidence>
<feature type="compositionally biased region" description="Acidic residues" evidence="6">
    <location>
        <begin position="99"/>
        <end position="108"/>
    </location>
</feature>
<keyword evidence="8" id="KW-1185">Reference proteome</keyword>
<evidence type="ECO:0000256" key="1">
    <source>
        <dbReference type="ARBA" id="ARBA00004123"/>
    </source>
</evidence>
<reference evidence="7 8" key="1">
    <citation type="submission" date="2019-02" db="EMBL/GenBank/DDBJ databases">
        <title>Genome sequencing of the rare red list fungi Antrodiella citrinella (Flaviporus citrinellus).</title>
        <authorList>
            <person name="Buettner E."/>
            <person name="Kellner H."/>
        </authorList>
    </citation>
    <scope>NUCLEOTIDE SEQUENCE [LARGE SCALE GENOMIC DNA]</scope>
    <source>
        <strain evidence="7 8">DSM 108506</strain>
    </source>
</reference>
<dbReference type="GO" id="GO:0008270">
    <property type="term" value="F:zinc ion binding"/>
    <property type="evidence" value="ECO:0007669"/>
    <property type="project" value="UniProtKB-KW"/>
</dbReference>
<evidence type="ECO:0000256" key="2">
    <source>
        <dbReference type="ARBA" id="ARBA00022723"/>
    </source>
</evidence>
<evidence type="ECO:0000256" key="3">
    <source>
        <dbReference type="ARBA" id="ARBA00022771"/>
    </source>
</evidence>
<evidence type="ECO:0000256" key="6">
    <source>
        <dbReference type="SAM" id="MobiDB-lite"/>
    </source>
</evidence>
<proteinExistence type="predicted"/>
<comment type="subcellular location">
    <subcellularLocation>
        <location evidence="1">Nucleus</location>
    </subcellularLocation>
</comment>
<feature type="compositionally biased region" description="Basic residues" evidence="6">
    <location>
        <begin position="148"/>
        <end position="170"/>
    </location>
</feature>
<evidence type="ECO:0000256" key="4">
    <source>
        <dbReference type="ARBA" id="ARBA00022833"/>
    </source>
</evidence>
<keyword evidence="3" id="KW-0863">Zinc-finger</keyword>
<dbReference type="Proteomes" id="UP000308730">
    <property type="component" value="Unassembled WGS sequence"/>
</dbReference>
<protein>
    <recommendedName>
        <fullName evidence="9">HAT C-terminal dimerisation domain-containing protein</fullName>
    </recommendedName>
</protein>
<dbReference type="InterPro" id="IPR052035">
    <property type="entry name" value="ZnF_BED_domain_contain"/>
</dbReference>
<organism evidence="7 8">
    <name type="scientific">Antrodiella citrinella</name>
    <dbReference type="NCBI Taxonomy" id="2447956"/>
    <lineage>
        <taxon>Eukaryota</taxon>
        <taxon>Fungi</taxon>
        <taxon>Dikarya</taxon>
        <taxon>Basidiomycota</taxon>
        <taxon>Agaricomycotina</taxon>
        <taxon>Agaricomycetes</taxon>
        <taxon>Polyporales</taxon>
        <taxon>Steccherinaceae</taxon>
        <taxon>Antrodiella</taxon>
    </lineage>
</organism>
<accession>A0A4S4MEN4</accession>
<sequence>MSTLPPLPSLKFMESRVDYFASPSRSAQASGGSQTTGAAPAHSAAHQGMCLAPAQTWPATAFDLHMSPTYQQASNSRDELPQLPGTRYTINSLSGQLLDDGDDDDYSEDSDRSSESETDVDNSGPENVSNAEVVDLWPRQSVPQAPSRGKRRRSARHKEKKTKRTKRSRISHSLADSTSTQPVRDPSVAPPAASANLEAGESTKSHTRRPAIYYFYEEVLNDALGRPGNAGDNHYRCYHGDKRIITVTKAMKRSQTSEISLQLAASFSLINNLKKVSPEMHKLWQLLKNRITQKSLPPTADELLVAAGRKPVQVLPYNLTRDIDDLATEVDQDRNESQEPWDQEKFEDLLAKWMAVTNQPFTATEVPEYIALLEYVQRAPRRPHIPASTTMSDRIMNLADEKTGSIRQMIENLDSKVSLSLDLWTSSNGYVFLAIVMHYVSNDWQLVGSDSEASEYFTAQGYLSDNEDVAADDNDGVAAATIDNGVIIIDDGSAVIIDDGSAVIADTDTDSDGSSNNLTIVVSEESDEEGVDILIDGDVPNPHVIGLRVIDHLDLPTTETSEYL</sequence>
<keyword evidence="2" id="KW-0479">Metal-binding</keyword>
<dbReference type="AlphaFoldDB" id="A0A4S4MEN4"/>
<evidence type="ECO:0000313" key="8">
    <source>
        <dbReference type="Proteomes" id="UP000308730"/>
    </source>
</evidence>
<dbReference type="GO" id="GO:0005634">
    <property type="term" value="C:nucleus"/>
    <property type="evidence" value="ECO:0007669"/>
    <property type="project" value="UniProtKB-SubCell"/>
</dbReference>
<dbReference type="PANTHER" id="PTHR46481">
    <property type="entry name" value="ZINC FINGER BED DOMAIN-CONTAINING PROTEIN 4"/>
    <property type="match status" value="1"/>
</dbReference>
<dbReference type="OrthoDB" id="2799665at2759"/>
<gene>
    <name evidence="7" type="ORF">EUX98_g8361</name>
</gene>
<name>A0A4S4MEN4_9APHY</name>
<comment type="caution">
    <text evidence="7">The sequence shown here is derived from an EMBL/GenBank/DDBJ whole genome shotgun (WGS) entry which is preliminary data.</text>
</comment>
<keyword evidence="4" id="KW-0862">Zinc</keyword>
<dbReference type="EMBL" id="SGPM01000445">
    <property type="protein sequence ID" value="THH21580.1"/>
    <property type="molecule type" value="Genomic_DNA"/>
</dbReference>
<dbReference type="PANTHER" id="PTHR46481:SF10">
    <property type="entry name" value="ZINC FINGER BED DOMAIN-CONTAINING PROTEIN 39"/>
    <property type="match status" value="1"/>
</dbReference>
<feature type="region of interest" description="Disordered" evidence="6">
    <location>
        <begin position="93"/>
        <end position="204"/>
    </location>
</feature>
<keyword evidence="5" id="KW-0539">Nucleus</keyword>
<evidence type="ECO:0000256" key="5">
    <source>
        <dbReference type="ARBA" id="ARBA00023242"/>
    </source>
</evidence>
<evidence type="ECO:0000313" key="7">
    <source>
        <dbReference type="EMBL" id="THH21580.1"/>
    </source>
</evidence>